<dbReference type="InterPro" id="IPR039569">
    <property type="entry name" value="FAS1-like_DH_region"/>
</dbReference>
<sequence length="180" mass="19332">MTPPKLLTEELRAQLTGRTAVYTAPEVLGRAAIRYFALATGNADPLHLDPDYARAHGHPDVIAPPTLVCETNQYAGLPPDEDGYPGHTWGISLPGTRTVRGGNSYTFHRPVGPDDLITATWTLTSVTERTTGDGLPMLVVRSHCAYTSGDELLAENEETVLYIALAPADDVPAADEGSHR</sequence>
<proteinExistence type="predicted"/>
<dbReference type="EMBL" id="CP120988">
    <property type="protein sequence ID" value="WLQ55163.1"/>
    <property type="molecule type" value="Genomic_DNA"/>
</dbReference>
<keyword evidence="3" id="KW-1185">Reference proteome</keyword>
<dbReference type="Pfam" id="PF13452">
    <property type="entry name" value="FAS1_DH_region"/>
    <property type="match status" value="1"/>
</dbReference>
<feature type="domain" description="FAS1-like dehydratase" evidence="1">
    <location>
        <begin position="24"/>
        <end position="150"/>
    </location>
</feature>
<dbReference type="SUPFAM" id="SSF54637">
    <property type="entry name" value="Thioesterase/thiol ester dehydrase-isomerase"/>
    <property type="match status" value="1"/>
</dbReference>
<evidence type="ECO:0000313" key="3">
    <source>
        <dbReference type="Proteomes" id="UP001235744"/>
    </source>
</evidence>
<gene>
    <name evidence="2" type="ORF">P8A19_06780</name>
</gene>
<organism evidence="2 3">
    <name type="scientific">Streptomyces poriferorum</name>
    <dbReference type="NCBI Taxonomy" id="2798799"/>
    <lineage>
        <taxon>Bacteria</taxon>
        <taxon>Bacillati</taxon>
        <taxon>Actinomycetota</taxon>
        <taxon>Actinomycetes</taxon>
        <taxon>Kitasatosporales</taxon>
        <taxon>Streptomycetaceae</taxon>
        <taxon>Streptomyces</taxon>
    </lineage>
</organism>
<reference evidence="2 3" key="1">
    <citation type="submission" date="2023-03" db="EMBL/GenBank/DDBJ databases">
        <title>Isolation and description of six Streptomyces strains from soil environments, able to metabolize different microbial glucans.</title>
        <authorList>
            <person name="Widen T."/>
            <person name="Larsbrink J."/>
        </authorList>
    </citation>
    <scope>NUCLEOTIDE SEQUENCE [LARGE SCALE GENOMIC DNA]</scope>
    <source>
        <strain evidence="2 3">Alt2</strain>
    </source>
</reference>
<evidence type="ECO:0000313" key="2">
    <source>
        <dbReference type="EMBL" id="WLQ55163.1"/>
    </source>
</evidence>
<dbReference type="RefSeq" id="WP_306106009.1">
    <property type="nucleotide sequence ID" value="NZ_CP120988.1"/>
</dbReference>
<dbReference type="Gene3D" id="3.10.129.10">
    <property type="entry name" value="Hotdog Thioesterase"/>
    <property type="match status" value="1"/>
</dbReference>
<dbReference type="CDD" id="cd03441">
    <property type="entry name" value="R_hydratase_like"/>
    <property type="match status" value="1"/>
</dbReference>
<name>A0ABY9IIR9_9ACTN</name>
<dbReference type="Proteomes" id="UP001235744">
    <property type="component" value="Chromosome"/>
</dbReference>
<dbReference type="InterPro" id="IPR029069">
    <property type="entry name" value="HotDog_dom_sf"/>
</dbReference>
<protein>
    <submittedName>
        <fullName evidence="2">MaoC family dehydratase N-terminal domain-containing protein</fullName>
    </submittedName>
</protein>
<evidence type="ECO:0000259" key="1">
    <source>
        <dbReference type="Pfam" id="PF13452"/>
    </source>
</evidence>
<accession>A0ABY9IIR9</accession>